<evidence type="ECO:0000313" key="4">
    <source>
        <dbReference type="EMBL" id="KAJ6756747.1"/>
    </source>
</evidence>
<dbReference type="PANTHER" id="PTHR48006">
    <property type="entry name" value="LEUCINE-RICH REPEAT-CONTAINING PROTEIN DDB_G0281931-RELATED"/>
    <property type="match status" value="1"/>
</dbReference>
<feature type="region of interest" description="Disordered" evidence="2">
    <location>
        <begin position="30"/>
        <end position="54"/>
    </location>
</feature>
<organism evidence="4 5">
    <name type="scientific">Salix purpurea</name>
    <name type="common">Purple osier willow</name>
    <dbReference type="NCBI Taxonomy" id="77065"/>
    <lineage>
        <taxon>Eukaryota</taxon>
        <taxon>Viridiplantae</taxon>
        <taxon>Streptophyta</taxon>
        <taxon>Embryophyta</taxon>
        <taxon>Tracheophyta</taxon>
        <taxon>Spermatophyta</taxon>
        <taxon>Magnoliopsida</taxon>
        <taxon>eudicotyledons</taxon>
        <taxon>Gunneridae</taxon>
        <taxon>Pentapetalae</taxon>
        <taxon>rosids</taxon>
        <taxon>fabids</taxon>
        <taxon>Malpighiales</taxon>
        <taxon>Salicaceae</taxon>
        <taxon>Saliceae</taxon>
        <taxon>Salix</taxon>
    </lineage>
</organism>
<dbReference type="Pfam" id="PF13855">
    <property type="entry name" value="LRR_8"/>
    <property type="match status" value="1"/>
</dbReference>
<evidence type="ECO:0000256" key="3">
    <source>
        <dbReference type="SAM" id="SignalP"/>
    </source>
</evidence>
<evidence type="ECO:0000313" key="5">
    <source>
        <dbReference type="Proteomes" id="UP001151532"/>
    </source>
</evidence>
<reference evidence="4" key="2">
    <citation type="journal article" date="2023" name="Int. J. Mol. Sci.">
        <title>De Novo Assembly and Annotation of 11 Diverse Shrub Willow (Salix) Genomes Reveals Novel Gene Organization in Sex-Linked Regions.</title>
        <authorList>
            <person name="Hyden B."/>
            <person name="Feng K."/>
            <person name="Yates T.B."/>
            <person name="Jawdy S."/>
            <person name="Cereghino C."/>
            <person name="Smart L.B."/>
            <person name="Muchero W."/>
        </authorList>
    </citation>
    <scope>NUCLEOTIDE SEQUENCE</scope>
    <source>
        <tissue evidence="4">Shoot tip</tissue>
    </source>
</reference>
<evidence type="ECO:0000256" key="2">
    <source>
        <dbReference type="SAM" id="MobiDB-lite"/>
    </source>
</evidence>
<dbReference type="SUPFAM" id="SSF52058">
    <property type="entry name" value="L domain-like"/>
    <property type="match status" value="1"/>
</dbReference>
<dbReference type="PANTHER" id="PTHR48006:SF48">
    <property type="entry name" value="PROTEIN KINASE DOMAIN-CONTAINING PROTEIN"/>
    <property type="match status" value="1"/>
</dbReference>
<feature type="chain" id="PRO_5040496835" evidence="3">
    <location>
        <begin position="25"/>
        <end position="182"/>
    </location>
</feature>
<sequence length="182" mass="20242">MAVPFFLSVLLLLLLLLLCQHGSGFKFRSTARDQEPSSSERSHCQENPYTDEGLPCDEVDALEKIIVNLGLPEPLTSRNYCSKTDDRSISFKCDCNGSPTNRSCHITSLVTYGIRLSGQIDERLSNLTHLTEIDLSDNQLHGTIPESLGKLTRLKILNLEYNQLSGKIPPTLGNLKALQTLR</sequence>
<feature type="compositionally biased region" description="Basic and acidic residues" evidence="2">
    <location>
        <begin position="30"/>
        <end position="44"/>
    </location>
</feature>
<comment type="caution">
    <text evidence="4">The sequence shown here is derived from an EMBL/GenBank/DDBJ whole genome shotgun (WGS) entry which is preliminary data.</text>
</comment>
<dbReference type="Gene3D" id="3.80.10.10">
    <property type="entry name" value="Ribonuclease Inhibitor"/>
    <property type="match status" value="1"/>
</dbReference>
<keyword evidence="4" id="KW-0418">Kinase</keyword>
<dbReference type="OrthoDB" id="1180923at2759"/>
<dbReference type="PRINTS" id="PR00019">
    <property type="entry name" value="LEURICHRPT"/>
</dbReference>
<dbReference type="GO" id="GO:0016020">
    <property type="term" value="C:membrane"/>
    <property type="evidence" value="ECO:0007669"/>
    <property type="project" value="UniProtKB-SubCell"/>
</dbReference>
<reference evidence="4" key="1">
    <citation type="submission" date="2022-11" db="EMBL/GenBank/DDBJ databases">
        <authorList>
            <person name="Hyden B.L."/>
            <person name="Feng K."/>
            <person name="Yates T."/>
            <person name="Jawdy S."/>
            <person name="Smart L.B."/>
            <person name="Muchero W."/>
        </authorList>
    </citation>
    <scope>NUCLEOTIDE SEQUENCE</scope>
    <source>
        <tissue evidence="4">Shoot tip</tissue>
    </source>
</reference>
<keyword evidence="3" id="KW-0732">Signal</keyword>
<dbReference type="InterPro" id="IPR051824">
    <property type="entry name" value="LRR_Rcpt-Like_S/T_Kinase"/>
</dbReference>
<accession>A0A9Q1A3N7</accession>
<feature type="signal peptide" evidence="3">
    <location>
        <begin position="1"/>
        <end position="24"/>
    </location>
</feature>
<dbReference type="FunFam" id="3.80.10.10:FF:000544">
    <property type="entry name" value="Leucine-rich repeat receptor-like serine/threonine-protein kinase BAM3"/>
    <property type="match status" value="1"/>
</dbReference>
<dbReference type="EMBL" id="JAPFFK010000007">
    <property type="protein sequence ID" value="KAJ6756747.1"/>
    <property type="molecule type" value="Genomic_DNA"/>
</dbReference>
<dbReference type="AlphaFoldDB" id="A0A9Q1A3N7"/>
<proteinExistence type="predicted"/>
<comment type="subcellular location">
    <subcellularLocation>
        <location evidence="1">Membrane</location>
        <topology evidence="1">Single-pass type I membrane protein</topology>
    </subcellularLocation>
</comment>
<dbReference type="GO" id="GO:0016301">
    <property type="term" value="F:kinase activity"/>
    <property type="evidence" value="ECO:0007669"/>
    <property type="project" value="UniProtKB-KW"/>
</dbReference>
<evidence type="ECO:0000256" key="1">
    <source>
        <dbReference type="ARBA" id="ARBA00004479"/>
    </source>
</evidence>
<protein>
    <submittedName>
        <fullName evidence="4">LEUCINE-RICH REPEAT SERINE/THREONINE-PROTEIN KINASE 1</fullName>
    </submittedName>
</protein>
<keyword evidence="4" id="KW-0808">Transferase</keyword>
<dbReference type="InterPro" id="IPR001611">
    <property type="entry name" value="Leu-rich_rpt"/>
</dbReference>
<keyword evidence="5" id="KW-1185">Reference proteome</keyword>
<dbReference type="Proteomes" id="UP001151532">
    <property type="component" value="Chromosome 16"/>
</dbReference>
<dbReference type="InterPro" id="IPR032675">
    <property type="entry name" value="LRR_dom_sf"/>
</dbReference>
<gene>
    <name evidence="4" type="ORF">OIU79_029017</name>
</gene>
<name>A0A9Q1A3N7_SALPP</name>